<accession>A0A168LCK3</accession>
<dbReference type="Gene3D" id="2.40.10.10">
    <property type="entry name" value="Trypsin-like serine proteases"/>
    <property type="match status" value="1"/>
</dbReference>
<keyword evidence="6" id="KW-1185">Reference proteome</keyword>
<dbReference type="SMART" id="SM00020">
    <property type="entry name" value="Tryp_SPc"/>
    <property type="match status" value="1"/>
</dbReference>
<evidence type="ECO:0000256" key="1">
    <source>
        <dbReference type="ARBA" id="ARBA00023157"/>
    </source>
</evidence>
<dbReference type="OrthoDB" id="6380398at2759"/>
<dbReference type="Pfam" id="PF00089">
    <property type="entry name" value="Trypsin"/>
    <property type="match status" value="1"/>
</dbReference>
<name>A0A168LCK3_ABSGL</name>
<dbReference type="GO" id="GO:0004252">
    <property type="term" value="F:serine-type endopeptidase activity"/>
    <property type="evidence" value="ECO:0007669"/>
    <property type="project" value="InterPro"/>
</dbReference>
<dbReference type="InterPro" id="IPR033116">
    <property type="entry name" value="TRYPSIN_SER"/>
</dbReference>
<dbReference type="SUPFAM" id="SSF50494">
    <property type="entry name" value="Trypsin-like serine proteases"/>
    <property type="match status" value="1"/>
</dbReference>
<dbReference type="CDD" id="cd00190">
    <property type="entry name" value="Tryp_SPc"/>
    <property type="match status" value="1"/>
</dbReference>
<evidence type="ECO:0000259" key="4">
    <source>
        <dbReference type="PROSITE" id="PS50240"/>
    </source>
</evidence>
<dbReference type="PROSITE" id="PS00134">
    <property type="entry name" value="TRYPSIN_HIS"/>
    <property type="match status" value="1"/>
</dbReference>
<reference evidence="5" key="1">
    <citation type="submission" date="2016-04" db="EMBL/GenBank/DDBJ databases">
        <authorList>
            <person name="Evans L.H."/>
            <person name="Alamgir A."/>
            <person name="Owens N."/>
            <person name="Weber N.D."/>
            <person name="Virtaneva K."/>
            <person name="Barbian K."/>
            <person name="Babar A."/>
            <person name="Rosenke K."/>
        </authorList>
    </citation>
    <scope>NUCLEOTIDE SEQUENCE [LARGE SCALE GENOMIC DNA]</scope>
    <source>
        <strain evidence="5">CBS 101.48</strain>
    </source>
</reference>
<evidence type="ECO:0000256" key="3">
    <source>
        <dbReference type="SAM" id="SignalP"/>
    </source>
</evidence>
<dbReference type="InParanoid" id="A0A168LCK3"/>
<dbReference type="OMA" id="GAWAHTC"/>
<dbReference type="AlphaFoldDB" id="A0A168LCK3"/>
<keyword evidence="2" id="KW-0378">Hydrolase</keyword>
<feature type="domain" description="Peptidase S1" evidence="4">
    <location>
        <begin position="31"/>
        <end position="294"/>
    </location>
</feature>
<dbReference type="Proteomes" id="UP000078561">
    <property type="component" value="Unassembled WGS sequence"/>
</dbReference>
<keyword evidence="2" id="KW-0645">Protease</keyword>
<dbReference type="InterPro" id="IPR001254">
    <property type="entry name" value="Trypsin_dom"/>
</dbReference>
<dbReference type="PROSITE" id="PS00135">
    <property type="entry name" value="TRYPSIN_SER"/>
    <property type="match status" value="1"/>
</dbReference>
<keyword evidence="1" id="KW-1015">Disulfide bond</keyword>
<dbReference type="InterPro" id="IPR043504">
    <property type="entry name" value="Peptidase_S1_PA_chymotrypsin"/>
</dbReference>
<sequence length="300" mass="31705">MKAIHLLLAGLATTFMPGPIKASPFGEEYKIVGGREAKEGAYGWEVSLGILTNVPTSKKQREIQPESSKLGTHFCGGVLIHKDWVVTAAHCLAPFQGKTFTSSPYGAGVGQRSLVEIFDNGRIPAVEGHIPADYDPKSSTSTHDVALFKLSKSVTNVTPACLAKSDPKDGYGNGLKAIGWGSTTRMVLNTTTDQWSGFTPAKRLKEADMKDLTSSAASCKNRSDLVCIGPVTDGDASCKGDSGGSLVNSDGLVVGFTSFGGSKRISNTQYQTCNGDTAYTRASGTIAWIEKVINGTICKK</sequence>
<dbReference type="STRING" id="4829.A0A168LCK3"/>
<proteinExistence type="predicted"/>
<dbReference type="PRINTS" id="PR00722">
    <property type="entry name" value="CHYMOTRYPSIN"/>
</dbReference>
<dbReference type="InterPro" id="IPR001314">
    <property type="entry name" value="Peptidase_S1A"/>
</dbReference>
<dbReference type="InterPro" id="IPR018114">
    <property type="entry name" value="TRYPSIN_HIS"/>
</dbReference>
<evidence type="ECO:0000256" key="2">
    <source>
        <dbReference type="RuleBase" id="RU363034"/>
    </source>
</evidence>
<keyword evidence="2" id="KW-0720">Serine protease</keyword>
<feature type="chain" id="PRO_5007898700" description="Peptidase S1 domain-containing protein" evidence="3">
    <location>
        <begin position="23"/>
        <end position="300"/>
    </location>
</feature>
<dbReference type="EMBL" id="LT551165">
    <property type="protein sequence ID" value="SAL96519.1"/>
    <property type="molecule type" value="Genomic_DNA"/>
</dbReference>
<feature type="signal peptide" evidence="3">
    <location>
        <begin position="1"/>
        <end position="22"/>
    </location>
</feature>
<organism evidence="5">
    <name type="scientific">Absidia glauca</name>
    <name type="common">Pin mould</name>
    <dbReference type="NCBI Taxonomy" id="4829"/>
    <lineage>
        <taxon>Eukaryota</taxon>
        <taxon>Fungi</taxon>
        <taxon>Fungi incertae sedis</taxon>
        <taxon>Mucoromycota</taxon>
        <taxon>Mucoromycotina</taxon>
        <taxon>Mucoromycetes</taxon>
        <taxon>Mucorales</taxon>
        <taxon>Cunninghamellaceae</taxon>
        <taxon>Absidia</taxon>
    </lineage>
</organism>
<dbReference type="PANTHER" id="PTHR24253:SF153">
    <property type="entry name" value="SERINE PROTEASE HEPSIN"/>
    <property type="match status" value="1"/>
</dbReference>
<dbReference type="GO" id="GO:0006508">
    <property type="term" value="P:proteolysis"/>
    <property type="evidence" value="ECO:0007669"/>
    <property type="project" value="UniProtKB-KW"/>
</dbReference>
<evidence type="ECO:0000313" key="6">
    <source>
        <dbReference type="Proteomes" id="UP000078561"/>
    </source>
</evidence>
<dbReference type="InterPro" id="IPR009003">
    <property type="entry name" value="Peptidase_S1_PA"/>
</dbReference>
<evidence type="ECO:0000313" key="5">
    <source>
        <dbReference type="EMBL" id="SAL96519.1"/>
    </source>
</evidence>
<keyword evidence="3" id="KW-0732">Signal</keyword>
<dbReference type="PANTHER" id="PTHR24253">
    <property type="entry name" value="TRANSMEMBRANE PROTEASE SERINE"/>
    <property type="match status" value="1"/>
</dbReference>
<gene>
    <name evidence="5" type="primary">ABSGL_01935.1 scaffold 2596</name>
</gene>
<dbReference type="PROSITE" id="PS50240">
    <property type="entry name" value="TRYPSIN_DOM"/>
    <property type="match status" value="1"/>
</dbReference>
<protein>
    <recommendedName>
        <fullName evidence="4">Peptidase S1 domain-containing protein</fullName>
    </recommendedName>
</protein>